<evidence type="ECO:0000256" key="3">
    <source>
        <dbReference type="ARBA" id="ARBA00029596"/>
    </source>
</evidence>
<evidence type="ECO:0000256" key="4">
    <source>
        <dbReference type="ARBA" id="ARBA00030169"/>
    </source>
</evidence>
<dbReference type="Gene3D" id="3.50.30.40">
    <property type="entry name" value="Ribonuclease E inhibitor RraA/RraA-like"/>
    <property type="match status" value="1"/>
</dbReference>
<dbReference type="Pfam" id="PF03737">
    <property type="entry name" value="RraA-like"/>
    <property type="match status" value="1"/>
</dbReference>
<dbReference type="SUPFAM" id="SSF89562">
    <property type="entry name" value="RraA-like"/>
    <property type="match status" value="1"/>
</dbReference>
<dbReference type="PANTHER" id="PTHR33254:SF4">
    <property type="entry name" value="4-HYDROXY-4-METHYL-2-OXOGLUTARATE ALDOLASE 3-RELATED"/>
    <property type="match status" value="1"/>
</dbReference>
<dbReference type="GO" id="GO:0008168">
    <property type="term" value="F:methyltransferase activity"/>
    <property type="evidence" value="ECO:0007669"/>
    <property type="project" value="UniProtKB-KW"/>
</dbReference>
<evidence type="ECO:0000256" key="2">
    <source>
        <dbReference type="ARBA" id="ARBA00016549"/>
    </source>
</evidence>
<feature type="binding site" evidence="5">
    <location>
        <position position="130"/>
    </location>
    <ligand>
        <name>Mg(2+)</name>
        <dbReference type="ChEBI" id="CHEBI:18420"/>
    </ligand>
</feature>
<gene>
    <name evidence="6" type="ORF">HGMM_F48A06C22</name>
</gene>
<dbReference type="GO" id="GO:0046872">
    <property type="term" value="F:metal ion binding"/>
    <property type="evidence" value="ECO:0007669"/>
    <property type="project" value="UniProtKB-KW"/>
</dbReference>
<evidence type="ECO:0000313" key="6">
    <source>
        <dbReference type="EMBL" id="BAL57179.1"/>
    </source>
</evidence>
<dbReference type="CDD" id="cd16841">
    <property type="entry name" value="RraA_family"/>
    <property type="match status" value="1"/>
</dbReference>
<evidence type="ECO:0000256" key="1">
    <source>
        <dbReference type="ARBA" id="ARBA00001968"/>
    </source>
</evidence>
<reference evidence="6" key="1">
    <citation type="journal article" date="2005" name="Environ. Microbiol.">
        <title>Genetic and functional properties of uncultivated thermophilic crenarchaeotes from a subsurface gold mine as revealed by analysis of genome fragments.</title>
        <authorList>
            <person name="Nunoura T."/>
            <person name="Hirayama H."/>
            <person name="Takami H."/>
            <person name="Oida H."/>
            <person name="Nishi S."/>
            <person name="Shimamura S."/>
            <person name="Suzuki Y."/>
            <person name="Inagaki F."/>
            <person name="Takai K."/>
            <person name="Nealson K.H."/>
            <person name="Horikoshi K."/>
        </authorList>
    </citation>
    <scope>NUCLEOTIDE SEQUENCE</scope>
</reference>
<dbReference type="GO" id="GO:0032259">
    <property type="term" value="P:methylation"/>
    <property type="evidence" value="ECO:0007669"/>
    <property type="project" value="UniProtKB-KW"/>
</dbReference>
<protein>
    <recommendedName>
        <fullName evidence="2">Putative 4-hydroxy-4-methyl-2-oxoglutarate aldolase</fullName>
    </recommendedName>
    <alternativeName>
        <fullName evidence="3">Regulator of ribonuclease activity homolog</fullName>
    </alternativeName>
    <alternativeName>
        <fullName evidence="4">RraA-like protein</fullName>
    </alternativeName>
</protein>
<reference evidence="6" key="2">
    <citation type="journal article" date="2012" name="PLoS ONE">
        <title>A Deeply Branching Thermophilic Bacterium with an Ancient Acetyl-CoA Pathway Dominates a Subsurface Ecosystem.</title>
        <authorList>
            <person name="Takami H."/>
            <person name="Noguchi H."/>
            <person name="Takaki Y."/>
            <person name="Uchiyama I."/>
            <person name="Toyoda A."/>
            <person name="Nishi S."/>
            <person name="Chee G.-J."/>
            <person name="Arai W."/>
            <person name="Nunoura T."/>
            <person name="Itoh T."/>
            <person name="Hattori M."/>
            <person name="Takai K."/>
        </authorList>
    </citation>
    <scope>NUCLEOTIDE SEQUENCE</scope>
</reference>
<sequence>MPSNVNAQVLTKLARYDTPTICNVIELFEVRPRNAGYLDSRIRACFPQLPPMVGFASTATFRSAAPPAQGEVYASLLEQVASFAQFPGPVVVVFQDLDDPPVGATFGEVMCATYKAFGAVGLVTSGAGRDLDQVEALRFPCFTAGTICSHAYCHIVQLNVPVRVGGVVIRPGDLLHGDRNGVTAIPLEIASELADACEEFVAAEQVVLDYVKSGRVDSAGYARAFRESRERIEALRRRLSRKRN</sequence>
<comment type="cofactor">
    <cofactor evidence="5">
        <name>Mg(2+)</name>
        <dbReference type="ChEBI" id="CHEBI:18420"/>
    </cofactor>
</comment>
<organism evidence="6">
    <name type="scientific">uncultured Planctomycetota bacterium</name>
    <dbReference type="NCBI Taxonomy" id="120965"/>
    <lineage>
        <taxon>Bacteria</taxon>
        <taxon>Pseudomonadati</taxon>
        <taxon>Planctomycetota</taxon>
        <taxon>environmental samples</taxon>
    </lineage>
</organism>
<dbReference type="EMBL" id="AP011768">
    <property type="protein sequence ID" value="BAL57179.1"/>
    <property type="molecule type" value="Genomic_DNA"/>
</dbReference>
<dbReference type="InterPro" id="IPR005493">
    <property type="entry name" value="RraA/RraA-like"/>
</dbReference>
<evidence type="ECO:0000256" key="5">
    <source>
        <dbReference type="PIRSR" id="PIRSR605493-1"/>
    </source>
</evidence>
<name>H5SLZ3_9BACT</name>
<keyword evidence="5" id="KW-0460">Magnesium</keyword>
<dbReference type="PANTHER" id="PTHR33254">
    <property type="entry name" value="4-HYDROXY-4-METHYL-2-OXOGLUTARATE ALDOLASE 3-RELATED"/>
    <property type="match status" value="1"/>
</dbReference>
<keyword evidence="6" id="KW-0808">Transferase</keyword>
<feature type="binding site" evidence="5">
    <location>
        <begin position="107"/>
        <end position="110"/>
    </location>
    <ligand>
        <name>substrate</name>
    </ligand>
</feature>
<comment type="cofactor">
    <cofactor evidence="1">
        <name>a divalent metal cation</name>
        <dbReference type="ChEBI" id="CHEBI:60240"/>
    </cofactor>
</comment>
<keyword evidence="6" id="KW-0489">Methyltransferase</keyword>
<proteinExistence type="predicted"/>
<dbReference type="AlphaFoldDB" id="H5SLZ3"/>
<accession>H5SLZ3</accession>
<keyword evidence="5" id="KW-0479">Metal-binding</keyword>
<dbReference type="InterPro" id="IPR036704">
    <property type="entry name" value="RraA/RraA-like_sf"/>
</dbReference>
<feature type="binding site" evidence="5">
    <location>
        <position position="129"/>
    </location>
    <ligand>
        <name>substrate</name>
    </ligand>
</feature>